<evidence type="ECO:0000256" key="3">
    <source>
        <dbReference type="ARBA" id="ARBA00022729"/>
    </source>
</evidence>
<evidence type="ECO:0000259" key="9">
    <source>
        <dbReference type="Pfam" id="PF13098"/>
    </source>
</evidence>
<organism evidence="10 11">
    <name type="scientific">Aromatoleum aromaticum (strain DSM 19018 / LMG 30748 / EbN1)</name>
    <name type="common">Azoarcus sp. (strain EbN1)</name>
    <dbReference type="NCBI Taxonomy" id="76114"/>
    <lineage>
        <taxon>Bacteria</taxon>
        <taxon>Pseudomonadati</taxon>
        <taxon>Pseudomonadota</taxon>
        <taxon>Betaproteobacteria</taxon>
        <taxon>Rhodocyclales</taxon>
        <taxon>Rhodocyclaceae</taxon>
        <taxon>Aromatoleum</taxon>
    </lineage>
</organism>
<name>Q5P8L4_AROAE</name>
<feature type="domain" description="Thioredoxin-like fold" evidence="9">
    <location>
        <begin position="135"/>
        <end position="262"/>
    </location>
</feature>
<dbReference type="InterPro" id="IPR036249">
    <property type="entry name" value="Thioredoxin-like_sf"/>
</dbReference>
<evidence type="ECO:0000259" key="8">
    <source>
        <dbReference type="Pfam" id="PF10411"/>
    </source>
</evidence>
<dbReference type="STRING" id="76114.ebA426"/>
<dbReference type="Gene3D" id="3.40.30.10">
    <property type="entry name" value="Glutaredoxin"/>
    <property type="match status" value="1"/>
</dbReference>
<comment type="subcellular location">
    <subcellularLocation>
        <location evidence="1 7">Periplasm</location>
    </subcellularLocation>
</comment>
<dbReference type="PANTHER" id="PTHR35272">
    <property type="entry name" value="THIOL:DISULFIDE INTERCHANGE PROTEIN DSBC-RELATED"/>
    <property type="match status" value="1"/>
</dbReference>
<evidence type="ECO:0000313" key="10">
    <source>
        <dbReference type="EMBL" id="CAI06345.1"/>
    </source>
</evidence>
<dbReference type="InterPro" id="IPR012336">
    <property type="entry name" value="Thioredoxin-like_fold"/>
</dbReference>
<dbReference type="Proteomes" id="UP000006552">
    <property type="component" value="Chromosome"/>
</dbReference>
<keyword evidence="10" id="KW-0413">Isomerase</keyword>
<keyword evidence="3 7" id="KW-0732">Signal</keyword>
<feature type="chain" id="PRO_5010003302" description="Thiol:disulfide interchange protein" evidence="7">
    <location>
        <begin position="31"/>
        <end position="268"/>
    </location>
</feature>
<dbReference type="Pfam" id="PF10411">
    <property type="entry name" value="DsbC_N"/>
    <property type="match status" value="1"/>
</dbReference>
<accession>Q5P8L4</accession>
<dbReference type="OrthoDB" id="12976at2"/>
<keyword evidence="5" id="KW-1015">Disulfide bond</keyword>
<feature type="domain" description="Disulphide bond isomerase DsbC/G N-terminal" evidence="8">
    <location>
        <begin position="47"/>
        <end position="111"/>
    </location>
</feature>
<evidence type="ECO:0000256" key="1">
    <source>
        <dbReference type="ARBA" id="ARBA00004418"/>
    </source>
</evidence>
<keyword evidence="6 7" id="KW-0676">Redox-active center</keyword>
<dbReference type="PANTHER" id="PTHR35272:SF3">
    <property type="entry name" value="THIOL:DISULFIDE INTERCHANGE PROTEIN DSBC"/>
    <property type="match status" value="1"/>
</dbReference>
<comment type="function">
    <text evidence="7">Required for disulfide bond formation in some periplasmic proteins. Acts by transferring its disulfide bond to other proteins and is reduced in the process.</text>
</comment>
<gene>
    <name evidence="10" type="ORF">ebA426</name>
</gene>
<feature type="signal peptide" evidence="7">
    <location>
        <begin position="1"/>
        <end position="30"/>
    </location>
</feature>
<dbReference type="SUPFAM" id="SSF52833">
    <property type="entry name" value="Thioredoxin-like"/>
    <property type="match status" value="1"/>
</dbReference>
<keyword evidence="4 7" id="KW-0574">Periplasm</keyword>
<dbReference type="AlphaFoldDB" id="Q5P8L4"/>
<keyword evidence="11" id="KW-1185">Reference proteome</keyword>
<protein>
    <recommendedName>
        <fullName evidence="7">Thiol:disulfide interchange protein</fullName>
    </recommendedName>
</protein>
<evidence type="ECO:0000256" key="5">
    <source>
        <dbReference type="ARBA" id="ARBA00023157"/>
    </source>
</evidence>
<dbReference type="InterPro" id="IPR018950">
    <property type="entry name" value="DiS-bond_isomerase_DsbC/G_N"/>
</dbReference>
<proteinExistence type="inferred from homology"/>
<evidence type="ECO:0000313" key="11">
    <source>
        <dbReference type="Proteomes" id="UP000006552"/>
    </source>
</evidence>
<dbReference type="Gene3D" id="3.10.450.70">
    <property type="entry name" value="Disulphide bond isomerase, DsbC/G, N-terminal"/>
    <property type="match status" value="1"/>
</dbReference>
<comment type="similarity">
    <text evidence="2 7">Belongs to the thioredoxin family. DsbC subfamily.</text>
</comment>
<dbReference type="GO" id="GO:0016853">
    <property type="term" value="F:isomerase activity"/>
    <property type="evidence" value="ECO:0007669"/>
    <property type="project" value="UniProtKB-KW"/>
</dbReference>
<dbReference type="HOGENOM" id="CLU_083593_1_1_4"/>
<evidence type="ECO:0000256" key="7">
    <source>
        <dbReference type="RuleBase" id="RU364038"/>
    </source>
</evidence>
<dbReference type="CDD" id="cd03020">
    <property type="entry name" value="DsbA_DsbC_DsbG"/>
    <property type="match status" value="1"/>
</dbReference>
<dbReference type="SUPFAM" id="SSF54423">
    <property type="entry name" value="DsbC/DsbG N-terminal domain-like"/>
    <property type="match status" value="1"/>
</dbReference>
<dbReference type="InterPro" id="IPR051470">
    <property type="entry name" value="Thiol:disulfide_interchange"/>
</dbReference>
<dbReference type="InterPro" id="IPR009094">
    <property type="entry name" value="DiS-bond_isomerase_DsbC/G_N_sf"/>
</dbReference>
<dbReference type="GO" id="GO:0042597">
    <property type="term" value="C:periplasmic space"/>
    <property type="evidence" value="ECO:0007669"/>
    <property type="project" value="UniProtKB-SubCell"/>
</dbReference>
<sequence length="268" mass="28838">MTVTHSQTYATLPWAATANLCRAVSALALAAGACLAFGTESRADVHLEAIKAAISRHSNGNVQVDAVAATPVPGIFEVTNGREVFYADSTGRYAFVDGRLVDIAEKRDLTQARLEQLAAIPFDELPIDLAIKTVRGNGARKLAVFEDPACPVCRSMQDTLAALDNVTIYTFAYPVVSPESIPAAVSAWCEPGDQRDRQWQTYMDGAPPPQAIAPQCEPAMQQVGRIVEFGRTREIRSTPTLVLGDGRRIVGAMPREELDAALTRAAAR</sequence>
<dbReference type="KEGG" id="eba:ebA426"/>
<dbReference type="EMBL" id="CR555306">
    <property type="protein sequence ID" value="CAI06345.1"/>
    <property type="molecule type" value="Genomic_DNA"/>
</dbReference>
<evidence type="ECO:0000256" key="4">
    <source>
        <dbReference type="ARBA" id="ARBA00022764"/>
    </source>
</evidence>
<dbReference type="Pfam" id="PF13098">
    <property type="entry name" value="Thioredoxin_2"/>
    <property type="match status" value="1"/>
</dbReference>
<dbReference type="eggNOG" id="COG1651">
    <property type="taxonomic scope" value="Bacteria"/>
</dbReference>
<evidence type="ECO:0000256" key="6">
    <source>
        <dbReference type="ARBA" id="ARBA00023284"/>
    </source>
</evidence>
<reference evidence="10 11" key="1">
    <citation type="journal article" date="2005" name="Arch. Microbiol.">
        <title>The genome sequence of an anaerobic aromatic-degrading denitrifying bacterium, strain EbN1.</title>
        <authorList>
            <person name="Rabus R."/>
            <person name="Kube M."/>
            <person name="Heider J."/>
            <person name="Beck A."/>
            <person name="Heitmann K."/>
            <person name="Widdel F."/>
            <person name="Reinhardt R."/>
        </authorList>
    </citation>
    <scope>NUCLEOTIDE SEQUENCE [LARGE SCALE GENOMIC DNA]</scope>
    <source>
        <strain evidence="10 11">EbN1</strain>
    </source>
</reference>
<evidence type="ECO:0000256" key="2">
    <source>
        <dbReference type="ARBA" id="ARBA00009813"/>
    </source>
</evidence>
<dbReference type="InterPro" id="IPR033954">
    <property type="entry name" value="DiS-bond_Isoase_DsbC/G"/>
</dbReference>